<feature type="compositionally biased region" description="Basic residues" evidence="1">
    <location>
        <begin position="67"/>
        <end position="83"/>
    </location>
</feature>
<evidence type="ECO:0000313" key="2">
    <source>
        <dbReference type="EMBL" id="MCI07882.1"/>
    </source>
</evidence>
<evidence type="ECO:0000313" key="3">
    <source>
        <dbReference type="Proteomes" id="UP000265520"/>
    </source>
</evidence>
<protein>
    <submittedName>
        <fullName evidence="2">Uncharacterized protein</fullName>
    </submittedName>
</protein>
<dbReference type="EMBL" id="LXQA010067032">
    <property type="protein sequence ID" value="MCI07882.1"/>
    <property type="molecule type" value="Genomic_DNA"/>
</dbReference>
<organism evidence="2 3">
    <name type="scientific">Trifolium medium</name>
    <dbReference type="NCBI Taxonomy" id="97028"/>
    <lineage>
        <taxon>Eukaryota</taxon>
        <taxon>Viridiplantae</taxon>
        <taxon>Streptophyta</taxon>
        <taxon>Embryophyta</taxon>
        <taxon>Tracheophyta</taxon>
        <taxon>Spermatophyta</taxon>
        <taxon>Magnoliopsida</taxon>
        <taxon>eudicotyledons</taxon>
        <taxon>Gunneridae</taxon>
        <taxon>Pentapetalae</taxon>
        <taxon>rosids</taxon>
        <taxon>fabids</taxon>
        <taxon>Fabales</taxon>
        <taxon>Fabaceae</taxon>
        <taxon>Papilionoideae</taxon>
        <taxon>50 kb inversion clade</taxon>
        <taxon>NPAAA clade</taxon>
        <taxon>Hologalegina</taxon>
        <taxon>IRL clade</taxon>
        <taxon>Trifolieae</taxon>
        <taxon>Trifolium</taxon>
    </lineage>
</organism>
<reference evidence="2 3" key="1">
    <citation type="journal article" date="2018" name="Front. Plant Sci.">
        <title>Red Clover (Trifolium pratense) and Zigzag Clover (T. medium) - A Picture of Genomic Similarities and Differences.</title>
        <authorList>
            <person name="Dluhosova J."/>
            <person name="Istvanek J."/>
            <person name="Nedelnik J."/>
            <person name="Repkova J."/>
        </authorList>
    </citation>
    <scope>NUCLEOTIDE SEQUENCE [LARGE SCALE GENOMIC DNA]</scope>
    <source>
        <strain evidence="3">cv. 10/8</strain>
        <tissue evidence="2">Leaf</tissue>
    </source>
</reference>
<evidence type="ECO:0000256" key="1">
    <source>
        <dbReference type="SAM" id="MobiDB-lite"/>
    </source>
</evidence>
<accession>A0A392P820</accession>
<keyword evidence="3" id="KW-1185">Reference proteome</keyword>
<dbReference type="AlphaFoldDB" id="A0A392P820"/>
<name>A0A392P820_9FABA</name>
<comment type="caution">
    <text evidence="2">The sequence shown here is derived from an EMBL/GenBank/DDBJ whole genome shotgun (WGS) entry which is preliminary data.</text>
</comment>
<proteinExistence type="predicted"/>
<sequence length="121" mass="13952">MMKREGDLNPVVNLQEFVTPSLDDLGEHELMQALEPNMVNSSSESLLSYVVHVTQEKNEGVEETKVPKRAPKKKKKKWKSKRKKLITHPVLVQMLLVDHNVAPLKKEEKRSRVESNLKYPP</sequence>
<feature type="region of interest" description="Disordered" evidence="1">
    <location>
        <begin position="60"/>
        <end position="83"/>
    </location>
</feature>
<dbReference type="Proteomes" id="UP000265520">
    <property type="component" value="Unassembled WGS sequence"/>
</dbReference>